<reference evidence="1 2" key="1">
    <citation type="submission" date="2019-03" db="EMBL/GenBank/DDBJ databases">
        <title>Single cell metagenomics reveals metabolic interactions within the superorganism composed of flagellate Streblomastix strix and complex community of Bacteroidetes bacteria on its surface.</title>
        <authorList>
            <person name="Treitli S.C."/>
            <person name="Kolisko M."/>
            <person name="Husnik F."/>
            <person name="Keeling P."/>
            <person name="Hampl V."/>
        </authorList>
    </citation>
    <scope>NUCLEOTIDE SEQUENCE [LARGE SCALE GENOMIC DNA]</scope>
    <source>
        <strain evidence="1">ST1C</strain>
    </source>
</reference>
<dbReference type="SUPFAM" id="SSF52540">
    <property type="entry name" value="P-loop containing nucleoside triphosphate hydrolases"/>
    <property type="match status" value="1"/>
</dbReference>
<comment type="caution">
    <text evidence="1">The sequence shown here is derived from an EMBL/GenBank/DDBJ whole genome shotgun (WGS) entry which is preliminary data.</text>
</comment>
<dbReference type="Proteomes" id="UP000324800">
    <property type="component" value="Unassembled WGS sequence"/>
</dbReference>
<protein>
    <submittedName>
        <fullName evidence="1">Uncharacterized protein</fullName>
    </submittedName>
</protein>
<evidence type="ECO:0000313" key="1">
    <source>
        <dbReference type="EMBL" id="KAA6400364.1"/>
    </source>
</evidence>
<evidence type="ECO:0000313" key="2">
    <source>
        <dbReference type="Proteomes" id="UP000324800"/>
    </source>
</evidence>
<sequence length="159" mass="18192">MQTSNDSSLGFFSHIAWCIANEASFDSERFFSQSETTFMKISKLNQESVLQAKEKERKLQIQVKNEKKEENNENWPIPPPPLILTDMYVNGVKPTNLHTFSQNDNQDQQVKLKNNGYYKPNNLQTHILNRMDEIRLSVGHSYGILVLATGLGKTVICCL</sequence>
<gene>
    <name evidence="1" type="ORF">EZS28_004109</name>
</gene>
<name>A0A5J4WZE3_9EUKA</name>
<accession>A0A5J4WZE3</accession>
<organism evidence="1 2">
    <name type="scientific">Streblomastix strix</name>
    <dbReference type="NCBI Taxonomy" id="222440"/>
    <lineage>
        <taxon>Eukaryota</taxon>
        <taxon>Metamonada</taxon>
        <taxon>Preaxostyla</taxon>
        <taxon>Oxymonadida</taxon>
        <taxon>Streblomastigidae</taxon>
        <taxon>Streblomastix</taxon>
    </lineage>
</organism>
<dbReference type="EMBL" id="SNRW01000574">
    <property type="protein sequence ID" value="KAA6400364.1"/>
    <property type="molecule type" value="Genomic_DNA"/>
</dbReference>
<dbReference type="AlphaFoldDB" id="A0A5J4WZE3"/>
<proteinExistence type="predicted"/>
<dbReference type="InterPro" id="IPR027417">
    <property type="entry name" value="P-loop_NTPase"/>
</dbReference>